<dbReference type="RefSeq" id="WP_218093617.1">
    <property type="nucleotide sequence ID" value="NZ_CAJVAS010000018.1"/>
</dbReference>
<protein>
    <submittedName>
        <fullName evidence="1">Uncharacterized protein</fullName>
    </submittedName>
</protein>
<accession>A0A916K669</accession>
<name>A0A916K669_9BACL</name>
<comment type="caution">
    <text evidence="1">The sequence shown here is derived from an EMBL/GenBank/DDBJ whole genome shotgun (WGS) entry which is preliminary data.</text>
</comment>
<sequence length="54" mass="6056">MLSAVPAVAEEITSFHTAVQSYYPQQDCVEKALQVIHDGMAFLDAAKRCWESIR</sequence>
<proteinExistence type="predicted"/>
<dbReference type="EMBL" id="CAJVAS010000018">
    <property type="protein sequence ID" value="CAG7637778.1"/>
    <property type="molecule type" value="Genomic_DNA"/>
</dbReference>
<gene>
    <name evidence="1" type="ORF">PAESOLCIP111_03879</name>
</gene>
<dbReference type="Proteomes" id="UP000693672">
    <property type="component" value="Unassembled WGS sequence"/>
</dbReference>
<keyword evidence="2" id="KW-1185">Reference proteome</keyword>
<reference evidence="1" key="1">
    <citation type="submission" date="2021-06" db="EMBL/GenBank/DDBJ databases">
        <authorList>
            <person name="Criscuolo A."/>
        </authorList>
    </citation>
    <scope>NUCLEOTIDE SEQUENCE</scope>
    <source>
        <strain evidence="1">CIP111600</strain>
    </source>
</reference>
<evidence type="ECO:0000313" key="1">
    <source>
        <dbReference type="EMBL" id="CAG7637778.1"/>
    </source>
</evidence>
<dbReference type="AlphaFoldDB" id="A0A916K669"/>
<evidence type="ECO:0000313" key="2">
    <source>
        <dbReference type="Proteomes" id="UP000693672"/>
    </source>
</evidence>
<organism evidence="1 2">
    <name type="scientific">Paenibacillus solanacearum</name>
    <dbReference type="NCBI Taxonomy" id="2048548"/>
    <lineage>
        <taxon>Bacteria</taxon>
        <taxon>Bacillati</taxon>
        <taxon>Bacillota</taxon>
        <taxon>Bacilli</taxon>
        <taxon>Bacillales</taxon>
        <taxon>Paenibacillaceae</taxon>
        <taxon>Paenibacillus</taxon>
    </lineage>
</organism>